<keyword evidence="7" id="KW-0539">Nucleus</keyword>
<evidence type="ECO:0000313" key="9">
    <source>
        <dbReference type="EMBL" id="KZS07794.1"/>
    </source>
</evidence>
<keyword evidence="6" id="KW-0378">Hydrolase</keyword>
<proteinExistence type="inferred from homology"/>
<evidence type="ECO:0000256" key="3">
    <source>
        <dbReference type="ARBA" id="ARBA00006958"/>
    </source>
</evidence>
<dbReference type="InterPro" id="IPR027806">
    <property type="entry name" value="HARBI1_dom"/>
</dbReference>
<dbReference type="EMBL" id="LRGB01002387">
    <property type="protein sequence ID" value="KZS07794.1"/>
    <property type="molecule type" value="Genomic_DNA"/>
</dbReference>
<dbReference type="InterPro" id="IPR045249">
    <property type="entry name" value="HARBI1-like"/>
</dbReference>
<sequence length="110" mass="12785">MISAYPISEWMMIPYRQVGELTAAKTHFNETLSKSRVIIENAFGLLKQRFRQLVRLDFHSVDTMAKFVISCCVLHNLCIYAKDPFDETLIELERDEFGDLIGQEEPDDLK</sequence>
<dbReference type="GO" id="GO:0005634">
    <property type="term" value="C:nucleus"/>
    <property type="evidence" value="ECO:0007669"/>
    <property type="project" value="UniProtKB-SubCell"/>
</dbReference>
<evidence type="ECO:0000259" key="8">
    <source>
        <dbReference type="Pfam" id="PF13359"/>
    </source>
</evidence>
<comment type="similarity">
    <text evidence="3">Belongs to the HARBI1 family.</text>
</comment>
<organism evidence="9 10">
    <name type="scientific">Daphnia magna</name>
    <dbReference type="NCBI Taxonomy" id="35525"/>
    <lineage>
        <taxon>Eukaryota</taxon>
        <taxon>Metazoa</taxon>
        <taxon>Ecdysozoa</taxon>
        <taxon>Arthropoda</taxon>
        <taxon>Crustacea</taxon>
        <taxon>Branchiopoda</taxon>
        <taxon>Diplostraca</taxon>
        <taxon>Cladocera</taxon>
        <taxon>Anomopoda</taxon>
        <taxon>Daphniidae</taxon>
        <taxon>Daphnia</taxon>
    </lineage>
</organism>
<reference evidence="9 10" key="1">
    <citation type="submission" date="2016-03" db="EMBL/GenBank/DDBJ databases">
        <title>EvidentialGene: Evidence-directed Construction of Genes on Genomes.</title>
        <authorList>
            <person name="Gilbert D.G."/>
            <person name="Choi J.-H."/>
            <person name="Mockaitis K."/>
            <person name="Colbourne J."/>
            <person name="Pfrender M."/>
        </authorList>
    </citation>
    <scope>NUCLEOTIDE SEQUENCE [LARGE SCALE GENOMIC DNA]</scope>
    <source>
        <strain evidence="9 10">Xinb3</strain>
        <tissue evidence="9">Complete organism</tissue>
    </source>
</reference>
<dbReference type="AlphaFoldDB" id="A0A162D722"/>
<comment type="caution">
    <text evidence="9">The sequence shown here is derived from an EMBL/GenBank/DDBJ whole genome shotgun (WGS) entry which is preliminary data.</text>
</comment>
<gene>
    <name evidence="9" type="ORF">APZ42_028412</name>
</gene>
<keyword evidence="10" id="KW-1185">Reference proteome</keyword>
<evidence type="ECO:0000256" key="6">
    <source>
        <dbReference type="ARBA" id="ARBA00022801"/>
    </source>
</evidence>
<dbReference type="GO" id="GO:0046872">
    <property type="term" value="F:metal ion binding"/>
    <property type="evidence" value="ECO:0007669"/>
    <property type="project" value="UniProtKB-KW"/>
</dbReference>
<evidence type="ECO:0000256" key="1">
    <source>
        <dbReference type="ARBA" id="ARBA00001968"/>
    </source>
</evidence>
<evidence type="ECO:0000256" key="4">
    <source>
        <dbReference type="ARBA" id="ARBA00022722"/>
    </source>
</evidence>
<dbReference type="PANTHER" id="PTHR22930">
    <property type="match status" value="1"/>
</dbReference>
<keyword evidence="5" id="KW-0479">Metal-binding</keyword>
<keyword evidence="4" id="KW-0540">Nuclease</keyword>
<accession>A0A162D722</accession>
<evidence type="ECO:0000313" key="10">
    <source>
        <dbReference type="Proteomes" id="UP000076858"/>
    </source>
</evidence>
<dbReference type="GO" id="GO:0004518">
    <property type="term" value="F:nuclease activity"/>
    <property type="evidence" value="ECO:0007669"/>
    <property type="project" value="UniProtKB-KW"/>
</dbReference>
<dbReference type="Proteomes" id="UP000076858">
    <property type="component" value="Unassembled WGS sequence"/>
</dbReference>
<dbReference type="PANTHER" id="PTHR22930:SF85">
    <property type="entry name" value="GH03217P-RELATED"/>
    <property type="match status" value="1"/>
</dbReference>
<dbReference type="STRING" id="35525.A0A162D722"/>
<evidence type="ECO:0000256" key="7">
    <source>
        <dbReference type="ARBA" id="ARBA00023242"/>
    </source>
</evidence>
<dbReference type="GO" id="GO:0016787">
    <property type="term" value="F:hydrolase activity"/>
    <property type="evidence" value="ECO:0007669"/>
    <property type="project" value="UniProtKB-KW"/>
</dbReference>
<name>A0A162D722_9CRUS</name>
<protein>
    <recommendedName>
        <fullName evidence="8">DDE Tnp4 domain-containing protein</fullName>
    </recommendedName>
</protein>
<dbReference type="Pfam" id="PF13359">
    <property type="entry name" value="DDE_Tnp_4"/>
    <property type="match status" value="1"/>
</dbReference>
<comment type="subcellular location">
    <subcellularLocation>
        <location evidence="2">Nucleus</location>
    </subcellularLocation>
</comment>
<evidence type="ECO:0000256" key="2">
    <source>
        <dbReference type="ARBA" id="ARBA00004123"/>
    </source>
</evidence>
<comment type="cofactor">
    <cofactor evidence="1">
        <name>a divalent metal cation</name>
        <dbReference type="ChEBI" id="CHEBI:60240"/>
    </cofactor>
</comment>
<feature type="domain" description="DDE Tnp4" evidence="8">
    <location>
        <begin position="3"/>
        <end position="76"/>
    </location>
</feature>
<evidence type="ECO:0000256" key="5">
    <source>
        <dbReference type="ARBA" id="ARBA00022723"/>
    </source>
</evidence>